<dbReference type="PANTHER" id="PTHR43537:SF43">
    <property type="entry name" value="GNTR-FAMILY TRANSCRIPTIONAL REGULATOR"/>
    <property type="match status" value="1"/>
</dbReference>
<dbReference type="EMBL" id="BAAACG010000008">
    <property type="protein sequence ID" value="GAA0737343.1"/>
    <property type="molecule type" value="Genomic_DNA"/>
</dbReference>
<dbReference type="SUPFAM" id="SSF48008">
    <property type="entry name" value="GntR ligand-binding domain-like"/>
    <property type="match status" value="1"/>
</dbReference>
<evidence type="ECO:0000259" key="4">
    <source>
        <dbReference type="PROSITE" id="PS50949"/>
    </source>
</evidence>
<dbReference type="CDD" id="cd07377">
    <property type="entry name" value="WHTH_GntR"/>
    <property type="match status" value="1"/>
</dbReference>
<comment type="caution">
    <text evidence="5">The sequence shown here is derived from an EMBL/GenBank/DDBJ whole genome shotgun (WGS) entry which is preliminary data.</text>
</comment>
<evidence type="ECO:0000256" key="2">
    <source>
        <dbReference type="ARBA" id="ARBA00023125"/>
    </source>
</evidence>
<dbReference type="InterPro" id="IPR036388">
    <property type="entry name" value="WH-like_DNA-bd_sf"/>
</dbReference>
<sequence>MFTEIKSTRIYEQVIDQIKEMVVTGKLRKGDKLPSERELTSKLGVSRSSIREAIRVLEVIGIVSCKQGDGNFIRTDFENILFEPLSIMFLLNKSSEREIFELRRVIEVETAGLAAKNITIKQLQEIRLILDDMEKTEDEDLKIKLDKKFHYKIAKASNNFLIVTVLNTISELIDSFIKDARAKILETRKEKNIIETHHEEIYDGLVNRDSKKCSEAMRKHMKMISECFIEE</sequence>
<dbReference type="SMART" id="SM00345">
    <property type="entry name" value="HTH_GNTR"/>
    <property type="match status" value="1"/>
</dbReference>
<proteinExistence type="predicted"/>
<dbReference type="Pfam" id="PF00392">
    <property type="entry name" value="GntR"/>
    <property type="match status" value="1"/>
</dbReference>
<evidence type="ECO:0000256" key="1">
    <source>
        <dbReference type="ARBA" id="ARBA00023015"/>
    </source>
</evidence>
<dbReference type="PANTHER" id="PTHR43537">
    <property type="entry name" value="TRANSCRIPTIONAL REGULATOR, GNTR FAMILY"/>
    <property type="match status" value="1"/>
</dbReference>
<evidence type="ECO:0000313" key="5">
    <source>
        <dbReference type="EMBL" id="GAA0737343.1"/>
    </source>
</evidence>
<dbReference type="InterPro" id="IPR036390">
    <property type="entry name" value="WH_DNA-bd_sf"/>
</dbReference>
<organism evidence="5 6">
    <name type="scientific">Clostridium oceanicum</name>
    <dbReference type="NCBI Taxonomy" id="1543"/>
    <lineage>
        <taxon>Bacteria</taxon>
        <taxon>Bacillati</taxon>
        <taxon>Bacillota</taxon>
        <taxon>Clostridia</taxon>
        <taxon>Eubacteriales</taxon>
        <taxon>Clostridiaceae</taxon>
        <taxon>Clostridium</taxon>
    </lineage>
</organism>
<protein>
    <submittedName>
        <fullName evidence="5">FadR/GntR family transcriptional regulator</fullName>
    </submittedName>
</protein>
<reference evidence="6" key="1">
    <citation type="journal article" date="2019" name="Int. J. Syst. Evol. Microbiol.">
        <title>The Global Catalogue of Microorganisms (GCM) 10K type strain sequencing project: providing services to taxonomists for standard genome sequencing and annotation.</title>
        <authorList>
            <consortium name="The Broad Institute Genomics Platform"/>
            <consortium name="The Broad Institute Genome Sequencing Center for Infectious Disease"/>
            <person name="Wu L."/>
            <person name="Ma J."/>
        </authorList>
    </citation>
    <scope>NUCLEOTIDE SEQUENCE [LARGE SCALE GENOMIC DNA]</scope>
    <source>
        <strain evidence="6">JCM 1407</strain>
    </source>
</reference>
<accession>A0ABP3URP4</accession>
<keyword evidence="2" id="KW-0238">DNA-binding</keyword>
<keyword evidence="1" id="KW-0805">Transcription regulation</keyword>
<dbReference type="SUPFAM" id="SSF46785">
    <property type="entry name" value="Winged helix' DNA-binding domain"/>
    <property type="match status" value="1"/>
</dbReference>
<dbReference type="InterPro" id="IPR000524">
    <property type="entry name" value="Tscrpt_reg_HTH_GntR"/>
</dbReference>
<keyword evidence="6" id="KW-1185">Reference proteome</keyword>
<name>A0ABP3URP4_9CLOT</name>
<gene>
    <name evidence="5" type="ORF">GCM10008906_13370</name>
</gene>
<dbReference type="Gene3D" id="1.10.10.10">
    <property type="entry name" value="Winged helix-like DNA-binding domain superfamily/Winged helix DNA-binding domain"/>
    <property type="match status" value="1"/>
</dbReference>
<evidence type="ECO:0000256" key="3">
    <source>
        <dbReference type="ARBA" id="ARBA00023163"/>
    </source>
</evidence>
<dbReference type="SMART" id="SM00895">
    <property type="entry name" value="FCD"/>
    <property type="match status" value="1"/>
</dbReference>
<evidence type="ECO:0000313" key="6">
    <source>
        <dbReference type="Proteomes" id="UP001501510"/>
    </source>
</evidence>
<dbReference type="PRINTS" id="PR00035">
    <property type="entry name" value="HTHGNTR"/>
</dbReference>
<dbReference type="RefSeq" id="WP_343760136.1">
    <property type="nucleotide sequence ID" value="NZ_BAAACG010000008.1"/>
</dbReference>
<dbReference type="InterPro" id="IPR008920">
    <property type="entry name" value="TF_FadR/GntR_C"/>
</dbReference>
<dbReference type="Gene3D" id="1.20.120.530">
    <property type="entry name" value="GntR ligand-binding domain-like"/>
    <property type="match status" value="1"/>
</dbReference>
<dbReference type="InterPro" id="IPR011711">
    <property type="entry name" value="GntR_C"/>
</dbReference>
<feature type="domain" description="HTH gntR-type" evidence="4">
    <location>
        <begin position="8"/>
        <end position="76"/>
    </location>
</feature>
<dbReference type="Pfam" id="PF07729">
    <property type="entry name" value="FCD"/>
    <property type="match status" value="1"/>
</dbReference>
<dbReference type="Proteomes" id="UP001501510">
    <property type="component" value="Unassembled WGS sequence"/>
</dbReference>
<keyword evidence="3" id="KW-0804">Transcription</keyword>
<dbReference type="PROSITE" id="PS50949">
    <property type="entry name" value="HTH_GNTR"/>
    <property type="match status" value="1"/>
</dbReference>